<dbReference type="RefSeq" id="WP_256120102.1">
    <property type="nucleotide sequence ID" value="NZ_WHSB02000013.1"/>
</dbReference>
<dbReference type="NCBIfam" id="TIGR01313">
    <property type="entry name" value="therm_gnt_kin"/>
    <property type="match status" value="1"/>
</dbReference>
<dbReference type="EMBL" id="WHSB02000013">
    <property type="protein sequence ID" value="MCQ4633484.1"/>
    <property type="molecule type" value="Genomic_DNA"/>
</dbReference>
<evidence type="ECO:0000256" key="9">
    <source>
        <dbReference type="RuleBase" id="RU363066"/>
    </source>
</evidence>
<reference evidence="10" key="1">
    <citation type="submission" date="2021-07" db="EMBL/GenBank/DDBJ databases">
        <title>Shinella sp. nov., a novel member of the genus Shinella from water.</title>
        <authorList>
            <person name="Deng Y."/>
        </authorList>
    </citation>
    <scope>NUCLEOTIDE SEQUENCE</scope>
    <source>
        <strain evidence="10">CPCC 100929</strain>
    </source>
</reference>
<evidence type="ECO:0000256" key="1">
    <source>
        <dbReference type="ARBA" id="ARBA00004761"/>
    </source>
</evidence>
<name>A0ABT1REG4_9HYPH</name>
<organism evidence="10 11">
    <name type="scientific">Shinella lacus</name>
    <dbReference type="NCBI Taxonomy" id="2654216"/>
    <lineage>
        <taxon>Bacteria</taxon>
        <taxon>Pseudomonadati</taxon>
        <taxon>Pseudomonadota</taxon>
        <taxon>Alphaproteobacteria</taxon>
        <taxon>Hyphomicrobiales</taxon>
        <taxon>Rhizobiaceae</taxon>
        <taxon>Shinella</taxon>
    </lineage>
</organism>
<evidence type="ECO:0000256" key="3">
    <source>
        <dbReference type="ARBA" id="ARBA00012054"/>
    </source>
</evidence>
<evidence type="ECO:0000256" key="7">
    <source>
        <dbReference type="ARBA" id="ARBA00022840"/>
    </source>
</evidence>
<keyword evidence="5 9" id="KW-0547">Nucleotide-binding</keyword>
<comment type="catalytic activity">
    <reaction evidence="8 9">
        <text>D-gluconate + ATP = 6-phospho-D-gluconate + ADP + H(+)</text>
        <dbReference type="Rhea" id="RHEA:19433"/>
        <dbReference type="ChEBI" id="CHEBI:15378"/>
        <dbReference type="ChEBI" id="CHEBI:18391"/>
        <dbReference type="ChEBI" id="CHEBI:30616"/>
        <dbReference type="ChEBI" id="CHEBI:58759"/>
        <dbReference type="ChEBI" id="CHEBI:456216"/>
        <dbReference type="EC" id="2.7.1.12"/>
    </reaction>
</comment>
<evidence type="ECO:0000256" key="4">
    <source>
        <dbReference type="ARBA" id="ARBA00022679"/>
    </source>
</evidence>
<evidence type="ECO:0000313" key="10">
    <source>
        <dbReference type="EMBL" id="MCQ4633484.1"/>
    </source>
</evidence>
<accession>A0ABT1REG4</accession>
<sequence length="183" mass="19903">MAKAVQSLRPEMMQAAYILVMGIAGTGKSVIASRLVNSLRGTFVEADAYHSPENVERMRQGIGLTDNDRWPWLTAVAEAAIGAEGRPVIIACSALKRSYRDFLRAKIGAFPILFLTGAPELIGERLADRQNHFASASLLESQLQTLEPPAEDEDVVYLDIRMSPDEIVVFALAQLDGRTSTGG</sequence>
<dbReference type="Pfam" id="PF13671">
    <property type="entry name" value="AAA_33"/>
    <property type="match status" value="1"/>
</dbReference>
<dbReference type="Proteomes" id="UP000996601">
    <property type="component" value="Unassembled WGS sequence"/>
</dbReference>
<evidence type="ECO:0000256" key="2">
    <source>
        <dbReference type="ARBA" id="ARBA00008420"/>
    </source>
</evidence>
<keyword evidence="4 9" id="KW-0808">Transferase</keyword>
<comment type="caution">
    <text evidence="10">The sequence shown here is derived from an EMBL/GenBank/DDBJ whole genome shotgun (WGS) entry which is preliminary data.</text>
</comment>
<dbReference type="EC" id="2.7.1.12" evidence="3 9"/>
<evidence type="ECO:0000256" key="6">
    <source>
        <dbReference type="ARBA" id="ARBA00022777"/>
    </source>
</evidence>
<dbReference type="SUPFAM" id="SSF52540">
    <property type="entry name" value="P-loop containing nucleoside triphosphate hydrolases"/>
    <property type="match status" value="1"/>
</dbReference>
<dbReference type="Gene3D" id="3.40.50.300">
    <property type="entry name" value="P-loop containing nucleotide triphosphate hydrolases"/>
    <property type="match status" value="1"/>
</dbReference>
<comment type="similarity">
    <text evidence="2 9">Belongs to the gluconokinase GntK/GntV family.</text>
</comment>
<dbReference type="InterPro" id="IPR006001">
    <property type="entry name" value="Therm_gnt_kin"/>
</dbReference>
<evidence type="ECO:0000256" key="8">
    <source>
        <dbReference type="ARBA" id="ARBA00048090"/>
    </source>
</evidence>
<dbReference type="InterPro" id="IPR027417">
    <property type="entry name" value="P-loop_NTPase"/>
</dbReference>
<dbReference type="PANTHER" id="PTHR43442:SF3">
    <property type="entry name" value="GLUCONOKINASE-RELATED"/>
    <property type="match status" value="1"/>
</dbReference>
<dbReference type="CDD" id="cd02021">
    <property type="entry name" value="GntK"/>
    <property type="match status" value="1"/>
</dbReference>
<proteinExistence type="inferred from homology"/>
<dbReference type="PANTHER" id="PTHR43442">
    <property type="entry name" value="GLUCONOKINASE-RELATED"/>
    <property type="match status" value="1"/>
</dbReference>
<evidence type="ECO:0000256" key="5">
    <source>
        <dbReference type="ARBA" id="ARBA00022741"/>
    </source>
</evidence>
<evidence type="ECO:0000313" key="11">
    <source>
        <dbReference type="Proteomes" id="UP000996601"/>
    </source>
</evidence>
<protein>
    <recommendedName>
        <fullName evidence="3 9">Gluconokinase</fullName>
        <ecNumber evidence="3 9">2.7.1.12</ecNumber>
    </recommendedName>
</protein>
<gene>
    <name evidence="10" type="ORF">GB927_025825</name>
</gene>
<comment type="pathway">
    <text evidence="1">Carbohydrate acid metabolism.</text>
</comment>
<keyword evidence="11" id="KW-1185">Reference proteome</keyword>
<keyword evidence="7 9" id="KW-0067">ATP-binding</keyword>
<keyword evidence="6 9" id="KW-0418">Kinase</keyword>